<dbReference type="InterPro" id="IPR039672">
    <property type="entry name" value="MFS_2"/>
</dbReference>
<organism evidence="2 3">
    <name type="scientific">Oxobacter pfennigii</name>
    <dbReference type="NCBI Taxonomy" id="36849"/>
    <lineage>
        <taxon>Bacteria</taxon>
        <taxon>Bacillati</taxon>
        <taxon>Bacillota</taxon>
        <taxon>Clostridia</taxon>
        <taxon>Eubacteriales</taxon>
        <taxon>Clostridiaceae</taxon>
        <taxon>Oxobacter</taxon>
    </lineage>
</organism>
<gene>
    <name evidence="2" type="primary">yjmB_2</name>
    <name evidence="2" type="ORF">OXPF_04940</name>
</gene>
<dbReference type="PANTHER" id="PTHR11328:SF24">
    <property type="entry name" value="MAJOR FACILITATOR SUPERFAMILY (MFS) PROFILE DOMAIN-CONTAINING PROTEIN"/>
    <property type="match status" value="1"/>
</dbReference>
<dbReference type="PANTHER" id="PTHR11328">
    <property type="entry name" value="MAJOR FACILITATOR SUPERFAMILY DOMAIN-CONTAINING PROTEIN"/>
    <property type="match status" value="1"/>
</dbReference>
<comment type="caution">
    <text evidence="2">The sequence shown here is derived from an EMBL/GenBank/DDBJ whole genome shotgun (WGS) entry which is preliminary data.</text>
</comment>
<keyword evidence="1" id="KW-0812">Transmembrane</keyword>
<accession>A0A0P8WTP4</accession>
<feature type="transmembrane region" description="Helical" evidence="1">
    <location>
        <begin position="28"/>
        <end position="51"/>
    </location>
</feature>
<dbReference type="GO" id="GO:0005886">
    <property type="term" value="C:plasma membrane"/>
    <property type="evidence" value="ECO:0007669"/>
    <property type="project" value="TreeGrafter"/>
</dbReference>
<reference evidence="2 3" key="1">
    <citation type="submission" date="2015-09" db="EMBL/GenBank/DDBJ databases">
        <title>Genome sequence of Oxobacter pfennigii DSM 3222.</title>
        <authorList>
            <person name="Poehlein A."/>
            <person name="Bengelsdorf F.R."/>
            <person name="Schiel-Bengelsdorf B."/>
            <person name="Duerre P."/>
            <person name="Daniel R."/>
        </authorList>
    </citation>
    <scope>NUCLEOTIDE SEQUENCE [LARGE SCALE GENOMIC DNA]</scope>
    <source>
        <strain evidence="2 3">DSM 3222</strain>
    </source>
</reference>
<dbReference type="GO" id="GO:0015293">
    <property type="term" value="F:symporter activity"/>
    <property type="evidence" value="ECO:0007669"/>
    <property type="project" value="InterPro"/>
</dbReference>
<dbReference type="GO" id="GO:0008643">
    <property type="term" value="P:carbohydrate transport"/>
    <property type="evidence" value="ECO:0007669"/>
    <property type="project" value="InterPro"/>
</dbReference>
<feature type="transmembrane region" description="Helical" evidence="1">
    <location>
        <begin position="98"/>
        <end position="116"/>
    </location>
</feature>
<protein>
    <submittedName>
        <fullName evidence="2">Putative symporter YjmB</fullName>
    </submittedName>
</protein>
<proteinExistence type="predicted"/>
<feature type="transmembrane region" description="Helical" evidence="1">
    <location>
        <begin position="122"/>
        <end position="155"/>
    </location>
</feature>
<keyword evidence="1" id="KW-1133">Transmembrane helix</keyword>
<evidence type="ECO:0000313" key="2">
    <source>
        <dbReference type="EMBL" id="KPU46014.1"/>
    </source>
</evidence>
<dbReference type="AlphaFoldDB" id="A0A0P8WTP4"/>
<sequence>MILFNMNGSYNEKMETFQKKPISKTIKYFYGIGDLGFTLMTNCGGYFWIYFLTNVNKFSLSTILLMTTLPSIIGIPISPLFGAIINSIKPMKWGRYRSWLIVPIPIMLIFFSMQWSKIGGDILAPTLCVVFAFIGSLATNFMYVTNASLIAVIASTPEEKAQMSATRGMYNNLSKVMWAYVGTPFVALMTLLLNNETLAYRAVQFTFCVLCALGFYAHFKMTAGYEETGAQELAKPKERQAKTSGKQLWSSLIQNPHLLAMMFMDIARWIVSFTMQSATIYFFQYVAQNMALQTTYLFVANLCAIVGAYIMKFFVQKIGSRNTGIVAFFGLGIFLCFARAFYLNTMLVMTFLILAQLFLGIAYTTIPVLYADAVIYSEWKMGKNASGWIMGLMQVPLRASGLIKNLIITGMLAVGGYSAALEPKLASPGLKAAIGNMFIGIPGALMVAGALIFLLGYRLTAEKIKQYREEIAAKSIA</sequence>
<feature type="transmembrane region" description="Helical" evidence="1">
    <location>
        <begin position="266"/>
        <end position="284"/>
    </location>
</feature>
<dbReference type="EMBL" id="LKET01000016">
    <property type="protein sequence ID" value="KPU46014.1"/>
    <property type="molecule type" value="Genomic_DNA"/>
</dbReference>
<evidence type="ECO:0000313" key="3">
    <source>
        <dbReference type="Proteomes" id="UP000050326"/>
    </source>
</evidence>
<name>A0A0P8WTP4_9CLOT</name>
<feature type="transmembrane region" description="Helical" evidence="1">
    <location>
        <begin position="199"/>
        <end position="219"/>
    </location>
</feature>
<feature type="transmembrane region" description="Helical" evidence="1">
    <location>
        <begin position="176"/>
        <end position="193"/>
    </location>
</feature>
<dbReference type="SUPFAM" id="SSF103473">
    <property type="entry name" value="MFS general substrate transporter"/>
    <property type="match status" value="1"/>
</dbReference>
<dbReference type="Pfam" id="PF13347">
    <property type="entry name" value="MFS_2"/>
    <property type="match status" value="1"/>
</dbReference>
<dbReference type="Proteomes" id="UP000050326">
    <property type="component" value="Unassembled WGS sequence"/>
</dbReference>
<evidence type="ECO:0000256" key="1">
    <source>
        <dbReference type="SAM" id="Phobius"/>
    </source>
</evidence>
<feature type="transmembrane region" description="Helical" evidence="1">
    <location>
        <begin position="290"/>
        <end position="311"/>
    </location>
</feature>
<feature type="transmembrane region" description="Helical" evidence="1">
    <location>
        <begin position="348"/>
        <end position="371"/>
    </location>
</feature>
<feature type="transmembrane region" description="Helical" evidence="1">
    <location>
        <begin position="323"/>
        <end position="342"/>
    </location>
</feature>
<dbReference type="InterPro" id="IPR036259">
    <property type="entry name" value="MFS_trans_sf"/>
</dbReference>
<dbReference type="Gene3D" id="1.20.1250.20">
    <property type="entry name" value="MFS general substrate transporter like domains"/>
    <property type="match status" value="2"/>
</dbReference>
<feature type="transmembrane region" description="Helical" evidence="1">
    <location>
        <begin position="402"/>
        <end position="421"/>
    </location>
</feature>
<dbReference type="STRING" id="36849.OXPF_04940"/>
<feature type="transmembrane region" description="Helical" evidence="1">
    <location>
        <begin position="63"/>
        <end position="86"/>
    </location>
</feature>
<keyword evidence="1" id="KW-0472">Membrane</keyword>
<keyword evidence="3" id="KW-1185">Reference proteome</keyword>
<feature type="transmembrane region" description="Helical" evidence="1">
    <location>
        <begin position="433"/>
        <end position="457"/>
    </location>
</feature>